<dbReference type="InterPro" id="IPR036365">
    <property type="entry name" value="PGBD-like_sf"/>
</dbReference>
<protein>
    <submittedName>
        <fullName evidence="3">Peptidoglycan hydrolase-like protein with peptidoglycan-binding domain</fullName>
    </submittedName>
</protein>
<evidence type="ECO:0000313" key="4">
    <source>
        <dbReference type="Proteomes" id="UP000698059"/>
    </source>
</evidence>
<dbReference type="InterPro" id="IPR002477">
    <property type="entry name" value="Peptidoglycan-bd-like"/>
</dbReference>
<dbReference type="EMBL" id="JAFBBO010000001">
    <property type="protein sequence ID" value="MBM7479708.1"/>
    <property type="molecule type" value="Genomic_DNA"/>
</dbReference>
<keyword evidence="4" id="KW-1185">Reference proteome</keyword>
<organism evidence="3 4">
    <name type="scientific">Oerskovia jenensis</name>
    <dbReference type="NCBI Taxonomy" id="162169"/>
    <lineage>
        <taxon>Bacteria</taxon>
        <taxon>Bacillati</taxon>
        <taxon>Actinomycetota</taxon>
        <taxon>Actinomycetes</taxon>
        <taxon>Micrococcales</taxon>
        <taxon>Cellulomonadaceae</taxon>
        <taxon>Oerskovia</taxon>
    </lineage>
</organism>
<proteinExistence type="predicted"/>
<feature type="region of interest" description="Disordered" evidence="1">
    <location>
        <begin position="351"/>
        <end position="384"/>
    </location>
</feature>
<dbReference type="InterPro" id="IPR036366">
    <property type="entry name" value="PGBDSf"/>
</dbReference>
<feature type="compositionally biased region" description="Gly residues" evidence="1">
    <location>
        <begin position="356"/>
        <end position="365"/>
    </location>
</feature>
<reference evidence="3 4" key="1">
    <citation type="submission" date="2021-01" db="EMBL/GenBank/DDBJ databases">
        <title>Sequencing the genomes of 1000 actinobacteria strains.</title>
        <authorList>
            <person name="Klenk H.-P."/>
        </authorList>
    </citation>
    <scope>NUCLEOTIDE SEQUENCE [LARGE SCALE GENOMIC DNA]</scope>
    <source>
        <strain evidence="3 4">DSM 46000</strain>
    </source>
</reference>
<dbReference type="RefSeq" id="WP_205307595.1">
    <property type="nucleotide sequence ID" value="NZ_BAAAVF010000011.1"/>
</dbReference>
<accession>A0ABS2LGZ6</accession>
<gene>
    <name evidence="3" type="ORF">JOD49_002628</name>
</gene>
<comment type="caution">
    <text evidence="3">The sequence shown here is derived from an EMBL/GenBank/DDBJ whole genome shotgun (WGS) entry which is preliminary data.</text>
</comment>
<dbReference type="SUPFAM" id="SSF47090">
    <property type="entry name" value="PGBD-like"/>
    <property type="match status" value="1"/>
</dbReference>
<dbReference type="Gene3D" id="1.10.101.10">
    <property type="entry name" value="PGBD-like superfamily/PGBD"/>
    <property type="match status" value="1"/>
</dbReference>
<dbReference type="Pfam" id="PF01471">
    <property type="entry name" value="PG_binding_1"/>
    <property type="match status" value="1"/>
</dbReference>
<evidence type="ECO:0000259" key="2">
    <source>
        <dbReference type="Pfam" id="PF01471"/>
    </source>
</evidence>
<dbReference type="Proteomes" id="UP000698059">
    <property type="component" value="Unassembled WGS sequence"/>
</dbReference>
<name>A0ABS2LGZ6_9CELL</name>
<evidence type="ECO:0000256" key="1">
    <source>
        <dbReference type="SAM" id="MobiDB-lite"/>
    </source>
</evidence>
<feature type="compositionally biased region" description="Gly residues" evidence="1">
    <location>
        <begin position="374"/>
        <end position="384"/>
    </location>
</feature>
<feature type="domain" description="Peptidoglycan binding-like" evidence="2">
    <location>
        <begin position="123"/>
        <end position="171"/>
    </location>
</feature>
<sequence>MMTRRWGARAAWVLVVLLAAAGGLWAGRATFAPPAAPVAESTVPLYTVREETVGNSMSFPVAARWDKTPLGTGAATGTVTSLEVVEGDTVAAGDILYTVDLRPVVIASGAVPSFRDLSEGSEGADVRQLQEFLRDAGYLKVRTPDGKFSEATTAAVKKWQKTAKVTEDGVVRAGDVVFVGTLPARVVLDPEVFLGAQLTPGTAVVSSLGLTPTFVMELSADQAGLVPTSGPVSVTGADATWDGIIASATTTDNGLLLLTLTAPDGGSLCGVACSSVPVAEKDALFTGNIITVEDATGPAVPAAAIGTRAGGEAFVVTEDGEQVPVTILSQGNGRAVVDGIAVGDVVRLFGEKDPGASGGTTGGKGDGSDAGTAETGGGTGGTTP</sequence>
<evidence type="ECO:0000313" key="3">
    <source>
        <dbReference type="EMBL" id="MBM7479708.1"/>
    </source>
</evidence>